<feature type="region of interest" description="Disordered" evidence="11">
    <location>
        <begin position="847"/>
        <end position="882"/>
    </location>
</feature>
<dbReference type="FunFam" id="3.90.199.10:FF:000001">
    <property type="entry name" value="DNA gyrase subunit A"/>
    <property type="match status" value="1"/>
</dbReference>
<dbReference type="GO" id="GO:0003677">
    <property type="term" value="F:DNA binding"/>
    <property type="evidence" value="ECO:0007669"/>
    <property type="project" value="UniProtKB-UniRule"/>
</dbReference>
<evidence type="ECO:0000256" key="4">
    <source>
        <dbReference type="ARBA" id="ARBA00022840"/>
    </source>
</evidence>
<gene>
    <name evidence="9" type="primary">gyrA</name>
    <name evidence="13" type="ORF">SAMN05660293_02573</name>
</gene>
<dbReference type="OrthoDB" id="9806486at2"/>
<comment type="subunit">
    <text evidence="9">Heterotetramer, composed of two GyrA and two GyrB chains. In the heterotetramer, GyrA contains the active site tyrosine that forms a transient covalent intermediate with DNA, while GyrB binds cofactors and catalyzes ATP hydrolysis.</text>
</comment>
<dbReference type="PROSITE" id="PS52040">
    <property type="entry name" value="TOPO_IIA"/>
    <property type="match status" value="1"/>
</dbReference>
<dbReference type="AlphaFoldDB" id="A0A1T5ELB7"/>
<dbReference type="InterPro" id="IPR002205">
    <property type="entry name" value="Topo_IIA_dom_A"/>
</dbReference>
<dbReference type="FunFam" id="2.120.10.90:FF:000005">
    <property type="entry name" value="DNA topoisomerase 4 subunit A"/>
    <property type="match status" value="1"/>
</dbReference>
<keyword evidence="9" id="KW-0963">Cytoplasm</keyword>
<dbReference type="Gene3D" id="2.120.10.90">
    <property type="entry name" value="DNA gyrase/topoisomerase IV, subunit A, C-terminal"/>
    <property type="match status" value="1"/>
</dbReference>
<dbReference type="GO" id="GO:0005737">
    <property type="term" value="C:cytoplasm"/>
    <property type="evidence" value="ECO:0007669"/>
    <property type="project" value="UniProtKB-SubCell"/>
</dbReference>
<dbReference type="STRING" id="651661.SAMN05660293_02573"/>
<dbReference type="InterPro" id="IPR035516">
    <property type="entry name" value="Gyrase/topoIV_suA_C"/>
</dbReference>
<evidence type="ECO:0000313" key="13">
    <source>
        <dbReference type="EMBL" id="SKB84764.1"/>
    </source>
</evidence>
<evidence type="ECO:0000256" key="8">
    <source>
        <dbReference type="ARBA" id="ARBA00063644"/>
    </source>
</evidence>
<evidence type="ECO:0000256" key="2">
    <source>
        <dbReference type="ARBA" id="ARBA00008263"/>
    </source>
</evidence>
<comment type="catalytic activity">
    <reaction evidence="1 9 10">
        <text>ATP-dependent breakage, passage and rejoining of double-stranded DNA.</text>
        <dbReference type="EC" id="5.6.2.2"/>
    </reaction>
</comment>
<dbReference type="PANTHER" id="PTHR43493:SF5">
    <property type="entry name" value="DNA GYRASE SUBUNIT A, CHLOROPLASTIC_MITOCHONDRIAL"/>
    <property type="match status" value="1"/>
</dbReference>
<dbReference type="SUPFAM" id="SSF56719">
    <property type="entry name" value="Type II DNA topoisomerase"/>
    <property type="match status" value="1"/>
</dbReference>
<evidence type="ECO:0000259" key="12">
    <source>
        <dbReference type="PROSITE" id="PS52040"/>
    </source>
</evidence>
<reference evidence="14" key="1">
    <citation type="submission" date="2017-02" db="EMBL/GenBank/DDBJ databases">
        <authorList>
            <person name="Varghese N."/>
            <person name="Submissions S."/>
        </authorList>
    </citation>
    <scope>NUCLEOTIDE SEQUENCE [LARGE SCALE GENOMIC DNA]</scope>
    <source>
        <strain evidence="14">DSM 22270</strain>
    </source>
</reference>
<dbReference type="InterPro" id="IPR006691">
    <property type="entry name" value="GyrA/parC_rep"/>
</dbReference>
<dbReference type="GO" id="GO:0006265">
    <property type="term" value="P:DNA topological change"/>
    <property type="evidence" value="ECO:0007669"/>
    <property type="project" value="UniProtKB-UniRule"/>
</dbReference>
<dbReference type="Pfam" id="PF03989">
    <property type="entry name" value="DNA_gyraseA_C"/>
    <property type="match status" value="6"/>
</dbReference>
<dbReference type="Gene3D" id="1.10.268.10">
    <property type="entry name" value="Topoisomerase, domain 3"/>
    <property type="match status" value="1"/>
</dbReference>
<evidence type="ECO:0000256" key="7">
    <source>
        <dbReference type="ARBA" id="ARBA00023235"/>
    </source>
</evidence>
<dbReference type="PANTHER" id="PTHR43493">
    <property type="entry name" value="DNA GYRASE/TOPOISOMERASE SUBUNIT A"/>
    <property type="match status" value="1"/>
</dbReference>
<dbReference type="InterPro" id="IPR013760">
    <property type="entry name" value="Topo_IIA-like_dom_sf"/>
</dbReference>
<comment type="similarity">
    <text evidence="2 9">Belongs to the type II topoisomerase GyrA/ParC subunit family.</text>
</comment>
<keyword evidence="14" id="KW-1185">Reference proteome</keyword>
<dbReference type="SUPFAM" id="SSF101904">
    <property type="entry name" value="GyrA/ParC C-terminal domain-like"/>
    <property type="match status" value="1"/>
</dbReference>
<dbReference type="Gene3D" id="3.30.1360.40">
    <property type="match status" value="1"/>
</dbReference>
<keyword evidence="6 9" id="KW-0238">DNA-binding</keyword>
<dbReference type="EC" id="5.6.2.2" evidence="9"/>
<dbReference type="Pfam" id="PF00521">
    <property type="entry name" value="DNA_topoisoIV"/>
    <property type="match status" value="1"/>
</dbReference>
<dbReference type="GO" id="GO:0034335">
    <property type="term" value="F:DNA negative supercoiling activity"/>
    <property type="evidence" value="ECO:0007669"/>
    <property type="project" value="UniProtKB-ARBA"/>
</dbReference>
<comment type="function">
    <text evidence="9">A type II topoisomerase that negatively supercoils closed circular double-stranded (ds) DNA in an ATP-dependent manner to modulate DNA topology and maintain chromosomes in an underwound state. Negative supercoiling favors strand separation, and DNA replication, transcription, recombination and repair, all of which involve strand separation. Also able to catalyze the interconversion of other topological isomers of dsDNA rings, including catenanes and knotted rings. Type II topoisomerases break and join 2 DNA strands simultaneously in an ATP-dependent manner.</text>
</comment>
<dbReference type="GO" id="GO:0005524">
    <property type="term" value="F:ATP binding"/>
    <property type="evidence" value="ECO:0007669"/>
    <property type="project" value="UniProtKB-UniRule"/>
</dbReference>
<evidence type="ECO:0000256" key="5">
    <source>
        <dbReference type="ARBA" id="ARBA00023029"/>
    </source>
</evidence>
<dbReference type="InterPro" id="IPR013757">
    <property type="entry name" value="Topo_IIA_A_a_sf"/>
</dbReference>
<dbReference type="NCBIfam" id="TIGR01063">
    <property type="entry name" value="gyrA"/>
    <property type="match status" value="1"/>
</dbReference>
<keyword evidence="7 9" id="KW-0413">Isomerase</keyword>
<dbReference type="FunFam" id="1.10.268.10:FF:000001">
    <property type="entry name" value="DNA gyrase subunit A"/>
    <property type="match status" value="1"/>
</dbReference>
<evidence type="ECO:0000256" key="11">
    <source>
        <dbReference type="SAM" id="MobiDB-lite"/>
    </source>
</evidence>
<evidence type="ECO:0000313" key="14">
    <source>
        <dbReference type="Proteomes" id="UP000190897"/>
    </source>
</evidence>
<keyword evidence="3 9" id="KW-0547">Nucleotide-binding</keyword>
<feature type="active site" description="O-(5'-phospho-DNA)-tyrosine intermediate" evidence="9 10">
    <location>
        <position position="123"/>
    </location>
</feature>
<evidence type="ECO:0000256" key="10">
    <source>
        <dbReference type="PROSITE-ProRule" id="PRU01384"/>
    </source>
</evidence>
<evidence type="ECO:0000256" key="1">
    <source>
        <dbReference type="ARBA" id="ARBA00000185"/>
    </source>
</evidence>
<dbReference type="SMART" id="SM00434">
    <property type="entry name" value="TOP4c"/>
    <property type="match status" value="1"/>
</dbReference>
<sequence length="882" mass="98595">MAESSGENIIPINIEDEMRGAYIDYSMSVIISRALPDVRDGLKPVHRRVLYGMSDLGVNYNRSHKKSARIVGEVLGKYHPHGDSSVYNTMVRMAQPWSLRYPLVDGQGNFGSVDGDNPAAMRYTEARLKRLADELLNDLGKDTVDFQPNFDDSLSEPSVLPAKFPNLLVNGSSGIAVGMATNMAPHNLSEVIDGVLAYIDNNEITIPELMEHVKAPDFPTGGIIYGYQGVRSAFETGRGSIIMRSKAQFEVSKTGREQIIITEIPYMTNKAAMIERIAGLINDKKLDGISDIRDESDRDGMRIVFDLKKDAVPNIVLNHLFKYTPLQSSFGVNNVALVKGRPVTLNLKDLIKHYVDHRIVVITRRTEYELREAEKRAHILQGLLIALDNLDAVITLIRNARDPEVAKTGLMESFELSEIQAKAILELRLQRLTGLERDKIVKEYEEIMILITDLKDILANEFRKFEIIKTELGEIKDRYGDERRTKIEFSAEEFSDEDMIPDDEMLITISNEGYIKRTPLAEYRTQTRGGVGSRGVKTKDTDFTEHLFSATMLNYLLIFTEYGKLFWMKVYEVPEGSKQSKGRPIQNLISLENGDSIRSVINVRTLSDADYINNNYLIMCTQQGTIKKTLLEAYSRPRTNGIIAISINDGDRLLNVALTNGDNDIVIASSAGRAVRFNEKGVRPMGRTAAGVRGINLNDPENKVIGMVCINREDAQLLVVSENGFGKRSAIDSYRITKRGGKGVSTMNATDKVGKLVAIREVTEQDDLMIITRNGIAIRMSVLDIRLAGRNTQGVKLIRLNNSDEITSVTRILKDPDEKAEELDEDGNVIPSAVVEGTSDMIIVSADEQVEELDDEDDVIEDDEEEDDEEDDENDPSDEPEA</sequence>
<evidence type="ECO:0000256" key="3">
    <source>
        <dbReference type="ARBA" id="ARBA00022741"/>
    </source>
</evidence>
<accession>A0A1T5ELB7</accession>
<dbReference type="Gene3D" id="3.90.199.10">
    <property type="entry name" value="Topoisomerase II, domain 5"/>
    <property type="match status" value="1"/>
</dbReference>
<keyword evidence="5 9" id="KW-0799">Topoisomerase</keyword>
<dbReference type="HAMAP" id="MF_01897">
    <property type="entry name" value="GyrA"/>
    <property type="match status" value="1"/>
</dbReference>
<evidence type="ECO:0000256" key="9">
    <source>
        <dbReference type="HAMAP-Rule" id="MF_01897"/>
    </source>
</evidence>
<dbReference type="EMBL" id="FUZA01000002">
    <property type="protein sequence ID" value="SKB84764.1"/>
    <property type="molecule type" value="Genomic_DNA"/>
</dbReference>
<dbReference type="CDD" id="cd00187">
    <property type="entry name" value="TOP4c"/>
    <property type="match status" value="1"/>
</dbReference>
<dbReference type="GO" id="GO:0006261">
    <property type="term" value="P:DNA-templated DNA replication"/>
    <property type="evidence" value="ECO:0007669"/>
    <property type="project" value="UniProtKB-UniRule"/>
</dbReference>
<dbReference type="NCBIfam" id="NF004043">
    <property type="entry name" value="PRK05560.1"/>
    <property type="match status" value="1"/>
</dbReference>
<dbReference type="NCBIfam" id="NF004044">
    <property type="entry name" value="PRK05561.1"/>
    <property type="match status" value="1"/>
</dbReference>
<evidence type="ECO:0000256" key="6">
    <source>
        <dbReference type="ARBA" id="ARBA00023125"/>
    </source>
</evidence>
<protein>
    <recommendedName>
        <fullName evidence="9">DNA gyrase subunit A</fullName>
        <ecNumber evidence="9">5.6.2.2</ecNumber>
    </recommendedName>
</protein>
<comment type="miscellaneous">
    <text evidence="9">Few gyrases are as efficient as E.coli at forming negative supercoils. Not all organisms have 2 type II topoisomerases; in organisms with a single type II topoisomerase this enzyme also has to decatenate newly replicated chromosomes.</text>
</comment>
<feature type="compositionally biased region" description="Acidic residues" evidence="11">
    <location>
        <begin position="848"/>
        <end position="882"/>
    </location>
</feature>
<dbReference type="GO" id="GO:0009330">
    <property type="term" value="C:DNA topoisomerase type II (double strand cut, ATP-hydrolyzing) complex"/>
    <property type="evidence" value="ECO:0007669"/>
    <property type="project" value="TreeGrafter"/>
</dbReference>
<dbReference type="RefSeq" id="WP_082215041.1">
    <property type="nucleotide sequence ID" value="NZ_FUZA01000002.1"/>
</dbReference>
<comment type="caution">
    <text evidence="9">Lacks conserved residue(s) required for the propagation of feature annotation.</text>
</comment>
<name>A0A1T5ELB7_9BACT</name>
<proteinExistence type="inferred from homology"/>
<comment type="subunit">
    <text evidence="8">Heterotetramer composed of ParC and ParE.</text>
</comment>
<dbReference type="InterPro" id="IPR005743">
    <property type="entry name" value="GyrA"/>
</dbReference>
<comment type="subcellular location">
    <subcellularLocation>
        <location evidence="9">Cytoplasm</location>
    </subcellularLocation>
</comment>
<dbReference type="Proteomes" id="UP000190897">
    <property type="component" value="Unassembled WGS sequence"/>
</dbReference>
<keyword evidence="4 9" id="KW-0067">ATP-binding</keyword>
<dbReference type="FunFam" id="3.30.1360.40:FF:000002">
    <property type="entry name" value="DNA gyrase subunit A"/>
    <property type="match status" value="1"/>
</dbReference>
<dbReference type="InterPro" id="IPR050220">
    <property type="entry name" value="Type_II_DNA_Topoisomerases"/>
</dbReference>
<dbReference type="InterPro" id="IPR013758">
    <property type="entry name" value="Topo_IIA_A/C_ab"/>
</dbReference>
<feature type="domain" description="Topo IIA-type catalytic" evidence="12">
    <location>
        <begin position="35"/>
        <end position="499"/>
    </location>
</feature>
<organism evidence="13 14">
    <name type="scientific">Dyadobacter psychrophilus</name>
    <dbReference type="NCBI Taxonomy" id="651661"/>
    <lineage>
        <taxon>Bacteria</taxon>
        <taxon>Pseudomonadati</taxon>
        <taxon>Bacteroidota</taxon>
        <taxon>Cytophagia</taxon>
        <taxon>Cytophagales</taxon>
        <taxon>Spirosomataceae</taxon>
        <taxon>Dyadobacter</taxon>
    </lineage>
</organism>
<dbReference type="GO" id="GO:0005694">
    <property type="term" value="C:chromosome"/>
    <property type="evidence" value="ECO:0007669"/>
    <property type="project" value="InterPro"/>
</dbReference>